<evidence type="ECO:0000256" key="2">
    <source>
        <dbReference type="ARBA" id="ARBA00023125"/>
    </source>
</evidence>
<dbReference type="EMBL" id="JACIET010000001">
    <property type="protein sequence ID" value="MBB4011555.1"/>
    <property type="molecule type" value="Genomic_DNA"/>
</dbReference>
<dbReference type="Proteomes" id="UP000561045">
    <property type="component" value="Unassembled WGS sequence"/>
</dbReference>
<name>A0A840BEJ5_9RHOO</name>
<dbReference type="InterPro" id="IPR020449">
    <property type="entry name" value="Tscrpt_reg_AraC-type_HTH"/>
</dbReference>
<accession>A0A840BEJ5</accession>
<dbReference type="InterPro" id="IPR018060">
    <property type="entry name" value="HTH_AraC"/>
</dbReference>
<evidence type="ECO:0000256" key="3">
    <source>
        <dbReference type="ARBA" id="ARBA00023163"/>
    </source>
</evidence>
<keyword evidence="1" id="KW-0805">Transcription regulation</keyword>
<reference evidence="5 6" key="1">
    <citation type="submission" date="2020-08" db="EMBL/GenBank/DDBJ databases">
        <title>Genomic Encyclopedia of Type Strains, Phase IV (KMG-IV): sequencing the most valuable type-strain genomes for metagenomic binning, comparative biology and taxonomic classification.</title>
        <authorList>
            <person name="Goeker M."/>
        </authorList>
    </citation>
    <scope>NUCLEOTIDE SEQUENCE [LARGE SCALE GENOMIC DNA]</scope>
    <source>
        <strain evidence="5 6">DSM 106739</strain>
    </source>
</reference>
<evidence type="ECO:0000256" key="1">
    <source>
        <dbReference type="ARBA" id="ARBA00023015"/>
    </source>
</evidence>
<feature type="domain" description="HTH araC/xylS-type" evidence="4">
    <location>
        <begin position="1"/>
        <end position="43"/>
    </location>
</feature>
<dbReference type="PROSITE" id="PS01124">
    <property type="entry name" value="HTH_ARAC_FAMILY_2"/>
    <property type="match status" value="1"/>
</dbReference>
<dbReference type="GO" id="GO:0003700">
    <property type="term" value="F:DNA-binding transcription factor activity"/>
    <property type="evidence" value="ECO:0007669"/>
    <property type="project" value="InterPro"/>
</dbReference>
<dbReference type="GO" id="GO:0043565">
    <property type="term" value="F:sequence-specific DNA binding"/>
    <property type="evidence" value="ECO:0007669"/>
    <property type="project" value="InterPro"/>
</dbReference>
<dbReference type="AlphaFoldDB" id="A0A840BEJ5"/>
<evidence type="ECO:0000259" key="4">
    <source>
        <dbReference type="PROSITE" id="PS01124"/>
    </source>
</evidence>
<evidence type="ECO:0000313" key="5">
    <source>
        <dbReference type="EMBL" id="MBB4011555.1"/>
    </source>
</evidence>
<dbReference type="SUPFAM" id="SSF55136">
    <property type="entry name" value="Probable bacterial effector-binding domain"/>
    <property type="match status" value="1"/>
</dbReference>
<dbReference type="SUPFAM" id="SSF46689">
    <property type="entry name" value="Homeodomain-like"/>
    <property type="match status" value="1"/>
</dbReference>
<evidence type="ECO:0000313" key="6">
    <source>
        <dbReference type="Proteomes" id="UP000561045"/>
    </source>
</evidence>
<protein>
    <submittedName>
        <fullName evidence="5">AraC family transcriptional regulator</fullName>
    </submittedName>
</protein>
<proteinExistence type="predicted"/>
<sequence length="236" mass="26160">MDLLNDRGSVLDLAIRYGFGFEQSFTRAFSRRFGTTPARFRRSPKAVRIAAPLAVQEPRGGGILAEPAFLVCPQRVLVGRSSQVALDRDRIEGLANGAARAFMQTDAPRIQACLSRQVYFGYVKPVHPMTGFATYVPSLEVRPDAPLPSGLQRYVIPARRFAVFRYVGWHAPEALNFAKLSALLDSIFLDWLPHAAWRLDPAFHLESVDLSRCSPDFTEAQIHIPGAPIGKPIGRC</sequence>
<dbReference type="InterPro" id="IPR009057">
    <property type="entry name" value="Homeodomain-like_sf"/>
</dbReference>
<keyword evidence="2" id="KW-0238">DNA-binding</keyword>
<organism evidence="5 6">
    <name type="scientific">Niveibacterium umoris</name>
    <dbReference type="NCBI Taxonomy" id="1193620"/>
    <lineage>
        <taxon>Bacteria</taxon>
        <taxon>Pseudomonadati</taxon>
        <taxon>Pseudomonadota</taxon>
        <taxon>Betaproteobacteria</taxon>
        <taxon>Rhodocyclales</taxon>
        <taxon>Rhodocyclaceae</taxon>
        <taxon>Niveibacterium</taxon>
    </lineage>
</organism>
<keyword evidence="6" id="KW-1185">Reference proteome</keyword>
<dbReference type="Gene3D" id="1.10.10.60">
    <property type="entry name" value="Homeodomain-like"/>
    <property type="match status" value="1"/>
</dbReference>
<gene>
    <name evidence="5" type="ORF">GGR36_000863</name>
</gene>
<dbReference type="InterPro" id="IPR011256">
    <property type="entry name" value="Reg_factor_effector_dom_sf"/>
</dbReference>
<dbReference type="PRINTS" id="PR00032">
    <property type="entry name" value="HTHARAC"/>
</dbReference>
<dbReference type="Gene3D" id="3.20.80.10">
    <property type="entry name" value="Regulatory factor, effector binding domain"/>
    <property type="match status" value="1"/>
</dbReference>
<comment type="caution">
    <text evidence="5">The sequence shown here is derived from an EMBL/GenBank/DDBJ whole genome shotgun (WGS) entry which is preliminary data.</text>
</comment>
<keyword evidence="3" id="KW-0804">Transcription</keyword>